<dbReference type="InterPro" id="IPR020568">
    <property type="entry name" value="Ribosomal_Su5_D2-typ_SF"/>
</dbReference>
<evidence type="ECO:0000256" key="5">
    <source>
        <dbReference type="ARBA" id="ARBA00023274"/>
    </source>
</evidence>
<protein>
    <recommendedName>
        <fullName evidence="6">S5 DRBM domain-containing protein</fullName>
    </recommendedName>
</protein>
<dbReference type="Gene3D" id="3.30.160.20">
    <property type="match status" value="1"/>
</dbReference>
<dbReference type="InterPro" id="IPR000851">
    <property type="entry name" value="Ribosomal_uS5"/>
</dbReference>
<dbReference type="GO" id="GO:0006412">
    <property type="term" value="P:translation"/>
    <property type="evidence" value="ECO:0007669"/>
    <property type="project" value="InterPro"/>
</dbReference>
<dbReference type="NCBIfam" id="TIGR01021">
    <property type="entry name" value="rpsE_bact"/>
    <property type="match status" value="1"/>
</dbReference>
<keyword evidence="4" id="KW-0689">Ribosomal protein</keyword>
<dbReference type="GO" id="GO:0003735">
    <property type="term" value="F:structural constituent of ribosome"/>
    <property type="evidence" value="ECO:0007669"/>
    <property type="project" value="InterPro"/>
</dbReference>
<dbReference type="PANTHER" id="PTHR48277">
    <property type="entry name" value="MITOCHONDRIAL RIBOSOMAL PROTEIN S5"/>
    <property type="match status" value="1"/>
</dbReference>
<feature type="domain" description="S5 DRBM" evidence="6">
    <location>
        <begin position="12"/>
        <end position="75"/>
    </location>
</feature>
<dbReference type="InterPro" id="IPR005712">
    <property type="entry name" value="Ribosomal_uS5_bac-type"/>
</dbReference>
<dbReference type="InterPro" id="IPR005324">
    <property type="entry name" value="Ribosomal_uS5_C"/>
</dbReference>
<comment type="similarity">
    <text evidence="1">Belongs to the universal ribosomal protein uS5 family.</text>
</comment>
<keyword evidence="5" id="KW-0687">Ribonucleoprotein</keyword>
<dbReference type="Pfam" id="PF00333">
    <property type="entry name" value="Ribosomal_S5"/>
    <property type="match status" value="1"/>
</dbReference>
<dbReference type="Pfam" id="PF03719">
    <property type="entry name" value="Ribosomal_S5_C"/>
    <property type="match status" value="1"/>
</dbReference>
<dbReference type="PANTHER" id="PTHR48277:SF1">
    <property type="entry name" value="MITOCHONDRIAL RIBOSOMAL PROTEIN S5"/>
    <property type="match status" value="1"/>
</dbReference>
<accession>A0A381NF02</accession>
<evidence type="ECO:0000256" key="4">
    <source>
        <dbReference type="ARBA" id="ARBA00022980"/>
    </source>
</evidence>
<evidence type="ECO:0000313" key="7">
    <source>
        <dbReference type="EMBL" id="SUZ53141.1"/>
    </source>
</evidence>
<dbReference type="GO" id="GO:0019843">
    <property type="term" value="F:rRNA binding"/>
    <property type="evidence" value="ECO:0007669"/>
    <property type="project" value="UniProtKB-KW"/>
</dbReference>
<evidence type="ECO:0000259" key="6">
    <source>
        <dbReference type="PROSITE" id="PS50881"/>
    </source>
</evidence>
<dbReference type="GO" id="GO:0015935">
    <property type="term" value="C:small ribosomal subunit"/>
    <property type="evidence" value="ECO:0007669"/>
    <property type="project" value="InterPro"/>
</dbReference>
<organism evidence="7">
    <name type="scientific">marine metagenome</name>
    <dbReference type="NCBI Taxonomy" id="408172"/>
    <lineage>
        <taxon>unclassified sequences</taxon>
        <taxon>metagenomes</taxon>
        <taxon>ecological metagenomes</taxon>
    </lineage>
</organism>
<dbReference type="PROSITE" id="PS00585">
    <property type="entry name" value="RIBOSOMAL_S5"/>
    <property type="match status" value="1"/>
</dbReference>
<dbReference type="InterPro" id="IPR013810">
    <property type="entry name" value="Ribosomal_uS5_N"/>
</dbReference>
<keyword evidence="3" id="KW-0694">RNA-binding</keyword>
<dbReference type="Gene3D" id="3.30.230.10">
    <property type="match status" value="1"/>
</dbReference>
<reference evidence="7" key="1">
    <citation type="submission" date="2018-05" db="EMBL/GenBank/DDBJ databases">
        <authorList>
            <person name="Lanie J.A."/>
            <person name="Ng W.-L."/>
            <person name="Kazmierczak K.M."/>
            <person name="Andrzejewski T.M."/>
            <person name="Davidsen T.M."/>
            <person name="Wayne K.J."/>
            <person name="Tettelin H."/>
            <person name="Glass J.I."/>
            <person name="Rusch D."/>
            <person name="Podicherti R."/>
            <person name="Tsui H.-C.T."/>
            <person name="Winkler M.E."/>
        </authorList>
    </citation>
    <scope>NUCLEOTIDE SEQUENCE</scope>
</reference>
<dbReference type="FunFam" id="3.30.230.10:FF:000002">
    <property type="entry name" value="30S ribosomal protein S5"/>
    <property type="match status" value="1"/>
</dbReference>
<evidence type="ECO:0000256" key="2">
    <source>
        <dbReference type="ARBA" id="ARBA00022730"/>
    </source>
</evidence>
<dbReference type="SUPFAM" id="SSF54768">
    <property type="entry name" value="dsRNA-binding domain-like"/>
    <property type="match status" value="1"/>
</dbReference>
<dbReference type="GO" id="GO:0005737">
    <property type="term" value="C:cytoplasm"/>
    <property type="evidence" value="ECO:0007669"/>
    <property type="project" value="UniProtKB-ARBA"/>
</dbReference>
<keyword evidence="2" id="KW-0699">rRNA-binding</keyword>
<dbReference type="HAMAP" id="MF_01307_B">
    <property type="entry name" value="Ribosomal_uS5_B"/>
    <property type="match status" value="1"/>
</dbReference>
<dbReference type="PROSITE" id="PS50881">
    <property type="entry name" value="S5_DSRBD"/>
    <property type="match status" value="1"/>
</dbReference>
<sequence>MAIINPAELDLQEEAVVKINRTAKVTSRGKRFRFSALIVVGDGKGHIGVGLGKANEVISAINKGKDIAKRNIVKVSVVNGTVPHKIIGKHGASRIMLKPASPGTGIIAGASVRLVMEQVGIHNILTKRHGSKNTMNLVHATMDALVRMKDAVAIANKRGVTIGEVFN</sequence>
<evidence type="ECO:0000256" key="1">
    <source>
        <dbReference type="ARBA" id="ARBA00008945"/>
    </source>
</evidence>
<dbReference type="AlphaFoldDB" id="A0A381NF02"/>
<evidence type="ECO:0000256" key="3">
    <source>
        <dbReference type="ARBA" id="ARBA00022884"/>
    </source>
</evidence>
<dbReference type="InterPro" id="IPR014721">
    <property type="entry name" value="Ribsml_uS5_D2-typ_fold_subgr"/>
</dbReference>
<dbReference type="SUPFAM" id="SSF54211">
    <property type="entry name" value="Ribosomal protein S5 domain 2-like"/>
    <property type="match status" value="1"/>
</dbReference>
<name>A0A381NF02_9ZZZZ</name>
<gene>
    <name evidence="7" type="ORF">METZ01_LOCUS5995</name>
</gene>
<dbReference type="EMBL" id="UINC01000316">
    <property type="protein sequence ID" value="SUZ53141.1"/>
    <property type="molecule type" value="Genomic_DNA"/>
</dbReference>
<proteinExistence type="inferred from homology"/>
<dbReference type="InterPro" id="IPR018192">
    <property type="entry name" value="Ribosomal_uS5_N_CS"/>
</dbReference>